<keyword evidence="2" id="KW-1185">Reference proteome</keyword>
<evidence type="ECO:0000313" key="2">
    <source>
        <dbReference type="Proteomes" id="UP001500631"/>
    </source>
</evidence>
<sequence>MATIKEKFVEFLISVDKSSNKEDIEELLNCYLSSISGCFDGLSINQAAMGLGDGRALVVTLMSNDEFVNSKEKDNG</sequence>
<proteinExistence type="predicted"/>
<accession>A0ABP9MW88</accession>
<reference evidence="2" key="1">
    <citation type="journal article" date="2019" name="Int. J. Syst. Evol. Microbiol.">
        <title>The Global Catalogue of Microorganisms (GCM) 10K type strain sequencing project: providing services to taxonomists for standard genome sequencing and annotation.</title>
        <authorList>
            <consortium name="The Broad Institute Genomics Platform"/>
            <consortium name="The Broad Institute Genome Sequencing Center for Infectious Disease"/>
            <person name="Wu L."/>
            <person name="Ma J."/>
        </authorList>
    </citation>
    <scope>NUCLEOTIDE SEQUENCE [LARGE SCALE GENOMIC DNA]</scope>
    <source>
        <strain evidence="2">JCM 18424</strain>
    </source>
</reference>
<name>A0ABP9MW88_9GAMM</name>
<dbReference type="RefSeq" id="WP_077926573.1">
    <property type="nucleotide sequence ID" value="NZ_BAABKE010000007.1"/>
</dbReference>
<gene>
    <name evidence="1" type="ORF">GCM10023338_20180</name>
</gene>
<organism evidence="1 2">
    <name type="scientific">Wohlfahrtiimonas larvae</name>
    <dbReference type="NCBI Taxonomy" id="1157986"/>
    <lineage>
        <taxon>Bacteria</taxon>
        <taxon>Pseudomonadati</taxon>
        <taxon>Pseudomonadota</taxon>
        <taxon>Gammaproteobacteria</taxon>
        <taxon>Cardiobacteriales</taxon>
        <taxon>Ignatzschineriaceae</taxon>
        <taxon>Wohlfahrtiimonas</taxon>
    </lineage>
</organism>
<dbReference type="Proteomes" id="UP001500631">
    <property type="component" value="Unassembled WGS sequence"/>
</dbReference>
<dbReference type="EMBL" id="BAABKE010000007">
    <property type="protein sequence ID" value="GAA5102643.1"/>
    <property type="molecule type" value="Genomic_DNA"/>
</dbReference>
<comment type="caution">
    <text evidence="1">The sequence shown here is derived from an EMBL/GenBank/DDBJ whole genome shotgun (WGS) entry which is preliminary data.</text>
</comment>
<evidence type="ECO:0000313" key="1">
    <source>
        <dbReference type="EMBL" id="GAA5102643.1"/>
    </source>
</evidence>
<protein>
    <submittedName>
        <fullName evidence="1">Uncharacterized protein</fullName>
    </submittedName>
</protein>